<keyword evidence="4 10" id="KW-1003">Cell membrane</keyword>
<dbReference type="InterPro" id="IPR005628">
    <property type="entry name" value="GspK"/>
</dbReference>
<keyword evidence="16" id="KW-1185">Reference proteome</keyword>
<name>A0A378IAK2_9GAMM</name>
<dbReference type="PIRSF" id="PIRSF002786">
    <property type="entry name" value="XcpX"/>
    <property type="match status" value="1"/>
</dbReference>
<reference evidence="14 16" key="1">
    <citation type="submission" date="2015-11" db="EMBL/GenBank/DDBJ databases">
        <title>Genomic analysis of 38 Legionella species identifies large and diverse effector repertoires.</title>
        <authorList>
            <person name="Burstein D."/>
            <person name="Amaro F."/>
            <person name="Zusman T."/>
            <person name="Lifshitz Z."/>
            <person name="Cohen O."/>
            <person name="Gilbert J.A."/>
            <person name="Pupko T."/>
            <person name="Shuman H.A."/>
            <person name="Segal G."/>
        </authorList>
    </citation>
    <scope>NUCLEOTIDE SEQUENCE [LARGE SCALE GENOMIC DNA]</scope>
    <source>
        <strain evidence="14 16">CDC#1407-AL-14</strain>
    </source>
</reference>
<evidence type="ECO:0000313" key="14">
    <source>
        <dbReference type="EMBL" id="KTC74893.1"/>
    </source>
</evidence>
<evidence type="ECO:0000256" key="1">
    <source>
        <dbReference type="ARBA" id="ARBA00004533"/>
    </source>
</evidence>
<comment type="subcellular location">
    <subcellularLocation>
        <location evidence="1 10">Cell inner membrane</location>
    </subcellularLocation>
</comment>
<evidence type="ECO:0000256" key="3">
    <source>
        <dbReference type="ARBA" id="ARBA00022448"/>
    </source>
</evidence>
<dbReference type="Gene3D" id="3.30.1300.30">
    <property type="entry name" value="GSPII I/J protein-like"/>
    <property type="match status" value="1"/>
</dbReference>
<evidence type="ECO:0000256" key="4">
    <source>
        <dbReference type="ARBA" id="ARBA00022475"/>
    </source>
</evidence>
<evidence type="ECO:0000259" key="13">
    <source>
        <dbReference type="Pfam" id="PF21687"/>
    </source>
</evidence>
<evidence type="ECO:0000256" key="2">
    <source>
        <dbReference type="ARBA" id="ARBA00007246"/>
    </source>
</evidence>
<gene>
    <name evidence="15" type="primary">lspK</name>
    <name evidence="14" type="ORF">Lbir_0683</name>
    <name evidence="15" type="ORF">NCTC12437_01569</name>
</gene>
<protein>
    <recommendedName>
        <fullName evidence="10">Type II secretion system protein K</fullName>
    </recommendedName>
</protein>
<dbReference type="EMBL" id="UGNW01000001">
    <property type="protein sequence ID" value="STX31795.1"/>
    <property type="molecule type" value="Genomic_DNA"/>
</dbReference>
<evidence type="ECO:0000256" key="9">
    <source>
        <dbReference type="ARBA" id="ARBA00023136"/>
    </source>
</evidence>
<dbReference type="PANTHER" id="PTHR38831">
    <property type="entry name" value="TYPE II SECRETION SYSTEM PROTEIN K"/>
    <property type="match status" value="1"/>
</dbReference>
<evidence type="ECO:0000313" key="17">
    <source>
        <dbReference type="Proteomes" id="UP000255066"/>
    </source>
</evidence>
<evidence type="ECO:0000256" key="5">
    <source>
        <dbReference type="ARBA" id="ARBA00022519"/>
    </source>
</evidence>
<feature type="transmembrane region" description="Helical" evidence="11">
    <location>
        <begin position="21"/>
        <end position="42"/>
    </location>
</feature>
<dbReference type="NCBIfam" id="NF037980">
    <property type="entry name" value="T2SS_GspK"/>
    <property type="match status" value="1"/>
</dbReference>
<dbReference type="PANTHER" id="PTHR38831:SF1">
    <property type="entry name" value="TYPE II SECRETION SYSTEM PROTEIN K-RELATED"/>
    <property type="match status" value="1"/>
</dbReference>
<evidence type="ECO:0000259" key="12">
    <source>
        <dbReference type="Pfam" id="PF03934"/>
    </source>
</evidence>
<dbReference type="Pfam" id="PF21687">
    <property type="entry name" value="T2SSK_1st"/>
    <property type="match status" value="1"/>
</dbReference>
<dbReference type="GO" id="GO:0009306">
    <property type="term" value="P:protein secretion"/>
    <property type="evidence" value="ECO:0007669"/>
    <property type="project" value="InterPro"/>
</dbReference>
<dbReference type="AlphaFoldDB" id="A0A378IAK2"/>
<dbReference type="Gene3D" id="1.10.40.60">
    <property type="entry name" value="EpsJ-like"/>
    <property type="match status" value="2"/>
</dbReference>
<evidence type="ECO:0000313" key="16">
    <source>
        <dbReference type="Proteomes" id="UP000054735"/>
    </source>
</evidence>
<keyword evidence="5 10" id="KW-0997">Cell inner membrane</keyword>
<feature type="domain" description="T2SS protein K second SAM-like" evidence="12">
    <location>
        <begin position="224"/>
        <end position="272"/>
    </location>
</feature>
<dbReference type="InterPro" id="IPR049179">
    <property type="entry name" value="T2SSK_SAM-like_2nd"/>
</dbReference>
<dbReference type="InterPro" id="IPR049031">
    <property type="entry name" value="T2SSK_SAM-like_1st"/>
</dbReference>
<dbReference type="STRING" id="28083.Lbir_0683"/>
<evidence type="ECO:0000256" key="6">
    <source>
        <dbReference type="ARBA" id="ARBA00022692"/>
    </source>
</evidence>
<evidence type="ECO:0000256" key="11">
    <source>
        <dbReference type="SAM" id="Phobius"/>
    </source>
</evidence>
<keyword evidence="8 11" id="KW-1133">Transmembrane helix</keyword>
<dbReference type="SUPFAM" id="SSF158544">
    <property type="entry name" value="GspK insert domain-like"/>
    <property type="match status" value="1"/>
</dbReference>
<comment type="similarity">
    <text evidence="2 10">Belongs to the GSP K family.</text>
</comment>
<accession>A0A378IAK2</accession>
<dbReference type="InterPro" id="IPR038072">
    <property type="entry name" value="GspK_central_sf"/>
</dbReference>
<dbReference type="OrthoDB" id="9788973at2"/>
<feature type="domain" description="T2SS protein K first SAM-like" evidence="13">
    <location>
        <begin position="118"/>
        <end position="219"/>
    </location>
</feature>
<dbReference type="Proteomes" id="UP000054735">
    <property type="component" value="Unassembled WGS sequence"/>
</dbReference>
<dbReference type="EMBL" id="LNXT01000007">
    <property type="protein sequence ID" value="KTC74893.1"/>
    <property type="molecule type" value="Genomic_DNA"/>
</dbReference>
<evidence type="ECO:0000256" key="8">
    <source>
        <dbReference type="ARBA" id="ARBA00022989"/>
    </source>
</evidence>
<evidence type="ECO:0000256" key="7">
    <source>
        <dbReference type="ARBA" id="ARBA00022927"/>
    </source>
</evidence>
<organism evidence="15 17">
    <name type="scientific">Legionella birminghamensis</name>
    <dbReference type="NCBI Taxonomy" id="28083"/>
    <lineage>
        <taxon>Bacteria</taxon>
        <taxon>Pseudomonadati</taxon>
        <taxon>Pseudomonadota</taxon>
        <taxon>Gammaproteobacteria</taxon>
        <taxon>Legionellales</taxon>
        <taxon>Legionellaceae</taxon>
        <taxon>Legionella</taxon>
    </lineage>
</organism>
<dbReference type="RefSeq" id="WP_065232787.1">
    <property type="nucleotide sequence ID" value="NZ_CAAAHV010000023.1"/>
</dbReference>
<reference evidence="15 17" key="2">
    <citation type="submission" date="2018-06" db="EMBL/GenBank/DDBJ databases">
        <authorList>
            <consortium name="Pathogen Informatics"/>
            <person name="Doyle S."/>
        </authorList>
    </citation>
    <scope>NUCLEOTIDE SEQUENCE [LARGE SCALE GENOMIC DNA]</scope>
    <source>
        <strain evidence="15 17">NCTC12437</strain>
    </source>
</reference>
<dbReference type="Proteomes" id="UP000255066">
    <property type="component" value="Unassembled WGS sequence"/>
</dbReference>
<keyword evidence="3 10" id="KW-0813">Transport</keyword>
<keyword evidence="6 11" id="KW-0812">Transmembrane</keyword>
<evidence type="ECO:0000313" key="15">
    <source>
        <dbReference type="EMBL" id="STX31795.1"/>
    </source>
</evidence>
<proteinExistence type="inferred from homology"/>
<evidence type="ECO:0000256" key="10">
    <source>
        <dbReference type="PIRNR" id="PIRNR002786"/>
    </source>
</evidence>
<keyword evidence="9 10" id="KW-0472">Membrane</keyword>
<sequence length="326" mass="36832">MQKFPDPSIRYRRKQQSLTRRGSALISALFIMTLVAIAATAMSSRLQLDIYHARITIQSDNLYLASQAVTFWAMGELSNKSRQFSASDANGKLLDFPAKMQGIYPDIRIQGGLYDLQGRFNLNNIADKRYNLLFFNLLQETLPKLNKPQRLAIADAIQQWISPYQPGRGQDQFVSYYLKQNPPYYPSQQFITSVTELRLIKGVDATVYKALEPYTISLPEITTINLNTATRPVLAALGNNLDKNQVNEIIEARGEKGFTSLKKVTKLLQKLNIRTELITIESEFFLSVASVSGEDLNMVSYSIFKRQKNKDGKLSISLISESINSL</sequence>
<keyword evidence="7" id="KW-0653">Protein transport</keyword>
<dbReference type="Pfam" id="PF03934">
    <property type="entry name" value="T2SSK"/>
    <property type="match status" value="1"/>
</dbReference>
<dbReference type="GO" id="GO:0005886">
    <property type="term" value="C:plasma membrane"/>
    <property type="evidence" value="ECO:0007669"/>
    <property type="project" value="UniProtKB-SubCell"/>
</dbReference>